<name>A0ABT3JDH3_9SPHN</name>
<protein>
    <submittedName>
        <fullName evidence="2">Uncharacterized protein</fullName>
    </submittedName>
</protein>
<dbReference type="Proteomes" id="UP001526246">
    <property type="component" value="Unassembled WGS sequence"/>
</dbReference>
<keyword evidence="3" id="KW-1185">Reference proteome</keyword>
<proteinExistence type="predicted"/>
<evidence type="ECO:0000313" key="3">
    <source>
        <dbReference type="Proteomes" id="UP001526246"/>
    </source>
</evidence>
<evidence type="ECO:0000313" key="2">
    <source>
        <dbReference type="EMBL" id="MCW3797120.1"/>
    </source>
</evidence>
<organism evidence="2 3">
    <name type="scientific">Sphingomonas arvum</name>
    <dbReference type="NCBI Taxonomy" id="2992113"/>
    <lineage>
        <taxon>Bacteria</taxon>
        <taxon>Pseudomonadati</taxon>
        <taxon>Pseudomonadota</taxon>
        <taxon>Alphaproteobacteria</taxon>
        <taxon>Sphingomonadales</taxon>
        <taxon>Sphingomonadaceae</taxon>
        <taxon>Sphingomonas</taxon>
    </lineage>
</organism>
<feature type="region of interest" description="Disordered" evidence="1">
    <location>
        <begin position="15"/>
        <end position="41"/>
    </location>
</feature>
<accession>A0ABT3JDH3</accession>
<reference evidence="2 3" key="1">
    <citation type="submission" date="2022-10" db="EMBL/GenBank/DDBJ databases">
        <title>Sphingomonas sp.</title>
        <authorList>
            <person name="Jin C."/>
        </authorList>
    </citation>
    <scope>NUCLEOTIDE SEQUENCE [LARGE SCALE GENOMIC DNA]</scope>
    <source>
        <strain evidence="2 3">BN140010</strain>
    </source>
</reference>
<gene>
    <name evidence="2" type="ORF">OMW55_04775</name>
</gene>
<dbReference type="EMBL" id="JAPDOB010000001">
    <property type="protein sequence ID" value="MCW3797120.1"/>
    <property type="molecule type" value="Genomic_DNA"/>
</dbReference>
<sequence>MPVLGLVTAMALAAGYPPSGSYGPPAPAPRVTPTFNPGVDRDVRQVRSDIEHGRDDGHLSPREAKALRREAARIGALQERYAAGGLSDSEQAELRTRVEALRAVTNGKRLGTIK</sequence>
<comment type="caution">
    <text evidence="2">The sequence shown here is derived from an EMBL/GenBank/DDBJ whole genome shotgun (WGS) entry which is preliminary data.</text>
</comment>
<evidence type="ECO:0000256" key="1">
    <source>
        <dbReference type="SAM" id="MobiDB-lite"/>
    </source>
</evidence>
<dbReference type="RefSeq" id="WP_264881229.1">
    <property type="nucleotide sequence ID" value="NZ_JAPDOB010000001.1"/>
</dbReference>